<organism evidence="17 18">
    <name type="scientific">Anoxybacter fermentans</name>
    <dbReference type="NCBI Taxonomy" id="1323375"/>
    <lineage>
        <taxon>Bacteria</taxon>
        <taxon>Bacillati</taxon>
        <taxon>Bacillota</taxon>
        <taxon>Clostridia</taxon>
        <taxon>Halanaerobiales</taxon>
        <taxon>Anoxybacter</taxon>
    </lineage>
</organism>
<dbReference type="InterPro" id="IPR003715">
    <property type="entry name" value="Poly_export_N"/>
</dbReference>
<feature type="domain" description="SLBB" evidence="16">
    <location>
        <begin position="187"/>
        <end position="266"/>
    </location>
</feature>
<keyword evidence="11" id="KW-0472">Membrane</keyword>
<dbReference type="Pfam" id="PF02563">
    <property type="entry name" value="Poly_export"/>
    <property type="match status" value="1"/>
</dbReference>
<dbReference type="Gene3D" id="3.10.560.10">
    <property type="entry name" value="Outer membrane lipoprotein wza domain like"/>
    <property type="match status" value="2"/>
</dbReference>
<evidence type="ECO:0000256" key="7">
    <source>
        <dbReference type="ARBA" id="ARBA00022729"/>
    </source>
</evidence>
<dbReference type="InterPro" id="IPR054765">
    <property type="entry name" value="SLBB_dom"/>
</dbReference>
<name>A0A3S9T095_9FIRM</name>
<comment type="similarity">
    <text evidence="2">Belongs to the BexD/CtrA/VexA family.</text>
</comment>
<keyword evidence="13" id="KW-0998">Cell outer membrane</keyword>
<evidence type="ECO:0000256" key="13">
    <source>
        <dbReference type="ARBA" id="ARBA00023237"/>
    </source>
</evidence>
<proteinExistence type="inferred from homology"/>
<evidence type="ECO:0000259" key="16">
    <source>
        <dbReference type="Pfam" id="PF22461"/>
    </source>
</evidence>
<evidence type="ECO:0000256" key="12">
    <source>
        <dbReference type="ARBA" id="ARBA00023139"/>
    </source>
</evidence>
<evidence type="ECO:0000313" key="18">
    <source>
        <dbReference type="Proteomes" id="UP000267250"/>
    </source>
</evidence>
<dbReference type="GO" id="GO:0015288">
    <property type="term" value="F:porin activity"/>
    <property type="evidence" value="ECO:0007669"/>
    <property type="project" value="UniProtKB-KW"/>
</dbReference>
<dbReference type="Proteomes" id="UP000267250">
    <property type="component" value="Chromosome"/>
</dbReference>
<dbReference type="PANTHER" id="PTHR33619">
    <property type="entry name" value="POLYSACCHARIDE EXPORT PROTEIN GFCE-RELATED"/>
    <property type="match status" value="1"/>
</dbReference>
<keyword evidence="5" id="KW-0762">Sugar transport</keyword>
<dbReference type="OrthoDB" id="9790239at2"/>
<keyword evidence="8" id="KW-0625">Polysaccharide transport</keyword>
<dbReference type="RefSeq" id="WP_127017284.1">
    <property type="nucleotide sequence ID" value="NZ_CP016379.1"/>
</dbReference>
<dbReference type="InterPro" id="IPR049712">
    <property type="entry name" value="Poly_export"/>
</dbReference>
<keyword evidence="12" id="KW-0564">Palmitate</keyword>
<sequence length="294" mass="32951">MSKKLRRAIFLAVICVLVIQFGSIADEPGYLLSAEDVIEFSVWNHPDLNRKLVIRPDGYISVPLVGEVKAEDLTPGELQSKIESLLKKYINSPQVTISVVEFRPTEVSVLGAVMRPGVFKVRRNSRLLEVLAMAGIDEKQALLEEVSLTRKETVIKIDVDRLLREGGYQNYVLKSGDVIYVPYGIREVYIFGEVKKPGSYVIGKKTTPADVLAMAGGPTERADLKGVKIIHRQGSVDVEVINLEDYLEHKAEDAIIYLQDGDIIQVEETRSIDWEKVFTYAAGIKIIHDLIVNW</sequence>
<dbReference type="GO" id="GO:0015159">
    <property type="term" value="F:polysaccharide transmembrane transporter activity"/>
    <property type="evidence" value="ECO:0007669"/>
    <property type="project" value="InterPro"/>
</dbReference>
<evidence type="ECO:0000256" key="14">
    <source>
        <dbReference type="ARBA" id="ARBA00023288"/>
    </source>
</evidence>
<feature type="domain" description="Polysaccharide export protein N-terminal" evidence="15">
    <location>
        <begin position="26"/>
        <end position="99"/>
    </location>
</feature>
<evidence type="ECO:0000256" key="2">
    <source>
        <dbReference type="ARBA" id="ARBA00009450"/>
    </source>
</evidence>
<dbReference type="EMBL" id="CP016379">
    <property type="protein sequence ID" value="AZR73935.1"/>
    <property type="molecule type" value="Genomic_DNA"/>
</dbReference>
<evidence type="ECO:0000256" key="6">
    <source>
        <dbReference type="ARBA" id="ARBA00022692"/>
    </source>
</evidence>
<accession>A0A3S9T095</accession>
<dbReference type="GO" id="GO:0046930">
    <property type="term" value="C:pore complex"/>
    <property type="evidence" value="ECO:0007669"/>
    <property type="project" value="UniProtKB-KW"/>
</dbReference>
<reference evidence="17 18" key="1">
    <citation type="submission" date="2016-07" db="EMBL/GenBank/DDBJ databases">
        <title>Genome and transcriptome analysis of iron-reducing fermentative bacteria Anoxybacter fermentans.</title>
        <authorList>
            <person name="Zeng X."/>
            <person name="Shao Z."/>
        </authorList>
    </citation>
    <scope>NUCLEOTIDE SEQUENCE [LARGE SCALE GENOMIC DNA]</scope>
    <source>
        <strain evidence="17 18">DY22613</strain>
    </source>
</reference>
<evidence type="ECO:0000256" key="8">
    <source>
        <dbReference type="ARBA" id="ARBA00023047"/>
    </source>
</evidence>
<comment type="subcellular location">
    <subcellularLocation>
        <location evidence="1">Cell outer membrane</location>
        <topology evidence="1">Multi-pass membrane protein</topology>
    </subcellularLocation>
</comment>
<dbReference type="GO" id="GO:0009279">
    <property type="term" value="C:cell outer membrane"/>
    <property type="evidence" value="ECO:0007669"/>
    <property type="project" value="UniProtKB-SubCell"/>
</dbReference>
<gene>
    <name evidence="17" type="ORF">BBF96_11355</name>
</gene>
<dbReference type="GO" id="GO:0006811">
    <property type="term" value="P:monoatomic ion transport"/>
    <property type="evidence" value="ECO:0007669"/>
    <property type="project" value="UniProtKB-KW"/>
</dbReference>
<dbReference type="Pfam" id="PF22461">
    <property type="entry name" value="SLBB_2"/>
    <property type="match status" value="2"/>
</dbReference>
<keyword evidence="9" id="KW-0406">Ion transport</keyword>
<evidence type="ECO:0000256" key="3">
    <source>
        <dbReference type="ARBA" id="ARBA00022448"/>
    </source>
</evidence>
<keyword evidence="7" id="KW-0732">Signal</keyword>
<keyword evidence="4" id="KW-1134">Transmembrane beta strand</keyword>
<keyword evidence="6" id="KW-0812">Transmembrane</keyword>
<protein>
    <recommendedName>
        <fullName evidence="19">Soluble ligand binding domain-containing protein</fullName>
    </recommendedName>
</protein>
<dbReference type="KEGG" id="aft:BBF96_11355"/>
<evidence type="ECO:0008006" key="19">
    <source>
        <dbReference type="Google" id="ProtNLM"/>
    </source>
</evidence>
<feature type="domain" description="SLBB" evidence="16">
    <location>
        <begin position="106"/>
        <end position="181"/>
    </location>
</feature>
<evidence type="ECO:0000256" key="1">
    <source>
        <dbReference type="ARBA" id="ARBA00004571"/>
    </source>
</evidence>
<evidence type="ECO:0000256" key="10">
    <source>
        <dbReference type="ARBA" id="ARBA00023114"/>
    </source>
</evidence>
<keyword evidence="10" id="KW-0626">Porin</keyword>
<keyword evidence="18" id="KW-1185">Reference proteome</keyword>
<evidence type="ECO:0000259" key="15">
    <source>
        <dbReference type="Pfam" id="PF02563"/>
    </source>
</evidence>
<evidence type="ECO:0000256" key="9">
    <source>
        <dbReference type="ARBA" id="ARBA00023065"/>
    </source>
</evidence>
<keyword evidence="14" id="KW-0449">Lipoprotein</keyword>
<evidence type="ECO:0000256" key="5">
    <source>
        <dbReference type="ARBA" id="ARBA00022597"/>
    </source>
</evidence>
<keyword evidence="3" id="KW-0813">Transport</keyword>
<dbReference type="PANTHER" id="PTHR33619:SF3">
    <property type="entry name" value="POLYSACCHARIDE EXPORT PROTEIN GFCE-RELATED"/>
    <property type="match status" value="1"/>
</dbReference>
<dbReference type="AlphaFoldDB" id="A0A3S9T095"/>
<evidence type="ECO:0000256" key="4">
    <source>
        <dbReference type="ARBA" id="ARBA00022452"/>
    </source>
</evidence>
<evidence type="ECO:0000313" key="17">
    <source>
        <dbReference type="EMBL" id="AZR73935.1"/>
    </source>
</evidence>
<evidence type="ECO:0000256" key="11">
    <source>
        <dbReference type="ARBA" id="ARBA00023136"/>
    </source>
</evidence>